<feature type="compositionally biased region" description="Low complexity" evidence="1">
    <location>
        <begin position="67"/>
        <end position="89"/>
    </location>
</feature>
<name>A0A6J4TGL2_9ACTN</name>
<proteinExistence type="predicted"/>
<feature type="compositionally biased region" description="Polar residues" evidence="1">
    <location>
        <begin position="1"/>
        <end position="12"/>
    </location>
</feature>
<accession>A0A6J4TGL2</accession>
<feature type="region of interest" description="Disordered" evidence="1">
    <location>
        <begin position="1"/>
        <end position="130"/>
    </location>
</feature>
<reference evidence="2" key="1">
    <citation type="submission" date="2020-02" db="EMBL/GenBank/DDBJ databases">
        <authorList>
            <person name="Meier V. D."/>
        </authorList>
    </citation>
    <scope>NUCLEOTIDE SEQUENCE</scope>
    <source>
        <strain evidence="2">AVDCRST_MAG13</strain>
    </source>
</reference>
<sequence>WRSSCRQRSSTTGRREGWASASGARRTSKRPSRTAGTPGRWSGGASGPAYRHRRPGVPGRVSSRLKSTWTPAPSSTTSVQRTSGSARAGSGKRRPSRRSAAAMPSSPSIPATVARRCDGAHASGPRWPGR</sequence>
<evidence type="ECO:0000256" key="1">
    <source>
        <dbReference type="SAM" id="MobiDB-lite"/>
    </source>
</evidence>
<gene>
    <name evidence="2" type="ORF">AVDCRST_MAG13-3483</name>
</gene>
<protein>
    <submittedName>
        <fullName evidence="2">Uncharacterized protein</fullName>
    </submittedName>
</protein>
<dbReference type="EMBL" id="CADCVO010000550">
    <property type="protein sequence ID" value="CAA9522714.1"/>
    <property type="molecule type" value="Genomic_DNA"/>
</dbReference>
<organism evidence="2">
    <name type="scientific">uncultured Solirubrobacteraceae bacterium</name>
    <dbReference type="NCBI Taxonomy" id="1162706"/>
    <lineage>
        <taxon>Bacteria</taxon>
        <taxon>Bacillati</taxon>
        <taxon>Actinomycetota</taxon>
        <taxon>Thermoleophilia</taxon>
        <taxon>Solirubrobacterales</taxon>
        <taxon>Solirubrobacteraceae</taxon>
        <taxon>environmental samples</taxon>
    </lineage>
</organism>
<feature type="non-terminal residue" evidence="2">
    <location>
        <position position="130"/>
    </location>
</feature>
<dbReference type="AlphaFoldDB" id="A0A6J4TGL2"/>
<feature type="non-terminal residue" evidence="2">
    <location>
        <position position="1"/>
    </location>
</feature>
<feature type="compositionally biased region" description="Low complexity" evidence="1">
    <location>
        <begin position="98"/>
        <end position="108"/>
    </location>
</feature>
<evidence type="ECO:0000313" key="2">
    <source>
        <dbReference type="EMBL" id="CAA9522714.1"/>
    </source>
</evidence>